<evidence type="ECO:0000313" key="1">
    <source>
        <dbReference type="EMBL" id="CAF4437741.1"/>
    </source>
</evidence>
<accession>A0A820REE5</accession>
<organism evidence="1 2">
    <name type="scientific">Adineta steineri</name>
    <dbReference type="NCBI Taxonomy" id="433720"/>
    <lineage>
        <taxon>Eukaryota</taxon>
        <taxon>Metazoa</taxon>
        <taxon>Spiralia</taxon>
        <taxon>Gnathifera</taxon>
        <taxon>Rotifera</taxon>
        <taxon>Eurotatoria</taxon>
        <taxon>Bdelloidea</taxon>
        <taxon>Adinetida</taxon>
        <taxon>Adinetidae</taxon>
        <taxon>Adineta</taxon>
    </lineage>
</organism>
<gene>
    <name evidence="1" type="ORF">OXD698_LOCUS53630</name>
</gene>
<dbReference type="AlphaFoldDB" id="A0A820REE5"/>
<comment type="caution">
    <text evidence="1">The sequence shown here is derived from an EMBL/GenBank/DDBJ whole genome shotgun (WGS) entry which is preliminary data.</text>
</comment>
<dbReference type="Proteomes" id="UP000663844">
    <property type="component" value="Unassembled WGS sequence"/>
</dbReference>
<reference evidence="1" key="1">
    <citation type="submission" date="2021-02" db="EMBL/GenBank/DDBJ databases">
        <authorList>
            <person name="Nowell W R."/>
        </authorList>
    </citation>
    <scope>NUCLEOTIDE SEQUENCE</scope>
</reference>
<dbReference type="EMBL" id="CAJOAZ010031089">
    <property type="protein sequence ID" value="CAF4437741.1"/>
    <property type="molecule type" value="Genomic_DNA"/>
</dbReference>
<name>A0A820REE5_9BILA</name>
<sequence length="73" mass="8615">MNAIQNVLTFRLEDMNHTQQLSPSDLQNSIVQEHNTLKHLLIKEEQLRLSQQTQQLLSSIQDRTDIDWMDIID</sequence>
<protein>
    <submittedName>
        <fullName evidence="1">Uncharacterized protein</fullName>
    </submittedName>
</protein>
<evidence type="ECO:0000313" key="2">
    <source>
        <dbReference type="Proteomes" id="UP000663844"/>
    </source>
</evidence>
<proteinExistence type="predicted"/>
<feature type="non-terminal residue" evidence="1">
    <location>
        <position position="1"/>
    </location>
</feature>